<organism evidence="1 2">
    <name type="scientific">Phytophthora sojae (strain P6497)</name>
    <name type="common">Soybean stem and root rot agent</name>
    <name type="synonym">Phytophthora megasperma f. sp. glycines</name>
    <dbReference type="NCBI Taxonomy" id="1094619"/>
    <lineage>
        <taxon>Eukaryota</taxon>
        <taxon>Sar</taxon>
        <taxon>Stramenopiles</taxon>
        <taxon>Oomycota</taxon>
        <taxon>Peronosporomycetes</taxon>
        <taxon>Peronosporales</taxon>
        <taxon>Peronosporaceae</taxon>
        <taxon>Phytophthora</taxon>
    </lineage>
</organism>
<evidence type="ECO:0000313" key="2">
    <source>
        <dbReference type="Proteomes" id="UP000002640"/>
    </source>
</evidence>
<keyword evidence="2" id="KW-1185">Reference proteome</keyword>
<dbReference type="GeneID" id="20644930"/>
<dbReference type="Proteomes" id="UP000002640">
    <property type="component" value="Unassembled WGS sequence"/>
</dbReference>
<dbReference type="KEGG" id="psoj:PHYSODRAFT_323252"/>
<dbReference type="AlphaFoldDB" id="G4YL35"/>
<gene>
    <name evidence="1" type="ORF">PHYSODRAFT_323252</name>
</gene>
<accession>G4YL35</accession>
<protein>
    <submittedName>
        <fullName evidence="1">Uncharacterized protein</fullName>
    </submittedName>
</protein>
<name>G4YL35_PHYSP</name>
<dbReference type="RefSeq" id="XP_009517065.1">
    <property type="nucleotide sequence ID" value="XM_009518770.1"/>
</dbReference>
<reference evidence="1 2" key="1">
    <citation type="journal article" date="2006" name="Science">
        <title>Phytophthora genome sequences uncover evolutionary origins and mechanisms of pathogenesis.</title>
        <authorList>
            <person name="Tyler B.M."/>
            <person name="Tripathy S."/>
            <person name="Zhang X."/>
            <person name="Dehal P."/>
            <person name="Jiang R.H."/>
            <person name="Aerts A."/>
            <person name="Arredondo F.D."/>
            <person name="Baxter L."/>
            <person name="Bensasson D."/>
            <person name="Beynon J.L."/>
            <person name="Chapman J."/>
            <person name="Damasceno C.M."/>
            <person name="Dorrance A.E."/>
            <person name="Dou D."/>
            <person name="Dickerman A.W."/>
            <person name="Dubchak I.L."/>
            <person name="Garbelotto M."/>
            <person name="Gijzen M."/>
            <person name="Gordon S.G."/>
            <person name="Govers F."/>
            <person name="Grunwald N.J."/>
            <person name="Huang W."/>
            <person name="Ivors K.L."/>
            <person name="Jones R.W."/>
            <person name="Kamoun S."/>
            <person name="Krampis K."/>
            <person name="Lamour K.H."/>
            <person name="Lee M.K."/>
            <person name="McDonald W.H."/>
            <person name="Medina M."/>
            <person name="Meijer H.J."/>
            <person name="Nordberg E.K."/>
            <person name="Maclean D.J."/>
            <person name="Ospina-Giraldo M.D."/>
            <person name="Morris P.F."/>
            <person name="Phuntumart V."/>
            <person name="Putnam N.H."/>
            <person name="Rash S."/>
            <person name="Rose J.K."/>
            <person name="Sakihama Y."/>
            <person name="Salamov A.A."/>
            <person name="Savidor A."/>
            <person name="Scheuring C.F."/>
            <person name="Smith B.M."/>
            <person name="Sobral B.W."/>
            <person name="Terry A."/>
            <person name="Torto-Alalibo T.A."/>
            <person name="Win J."/>
            <person name="Xu Z."/>
            <person name="Zhang H."/>
            <person name="Grigoriev I.V."/>
            <person name="Rokhsar D.S."/>
            <person name="Boore J.L."/>
        </authorList>
    </citation>
    <scope>NUCLEOTIDE SEQUENCE [LARGE SCALE GENOMIC DNA]</scope>
    <source>
        <strain evidence="1 2">P6497</strain>
    </source>
</reference>
<evidence type="ECO:0000313" key="1">
    <source>
        <dbReference type="EMBL" id="EGZ29790.1"/>
    </source>
</evidence>
<proteinExistence type="predicted"/>
<dbReference type="EMBL" id="JH159151">
    <property type="protein sequence ID" value="EGZ29790.1"/>
    <property type="molecule type" value="Genomic_DNA"/>
</dbReference>
<sequence length="217" mass="24494">MLLHVKAEAPYQDAESEYATKTALKFAARVMWQKDSAKMKGFVGPLHYVPLAKTLCVYAFAPYAMFKLQWGGTFECRRLLTGNKRTLPDNEEDEETITTGFMGENVESMEHGMEEGVLYVPKKPKCVPLDAWVPGFGGFQIVVDAADDIKSGTAEALGKLGPDGNRLYFLLPPKRYQTFTKKSPQTIEQTKRVKADSEMLQQVNGHRNLFLFFVRRS</sequence>
<dbReference type="InParanoid" id="G4YL35"/>